<dbReference type="NCBIfam" id="TIGR00460">
    <property type="entry name" value="fmt"/>
    <property type="match status" value="1"/>
</dbReference>
<dbReference type="InterPro" id="IPR005794">
    <property type="entry name" value="Fmt"/>
</dbReference>
<feature type="domain" description="Formyl transferase C-terminal" evidence="10">
    <location>
        <begin position="201"/>
        <end position="300"/>
    </location>
</feature>
<dbReference type="Gene3D" id="3.10.25.10">
    <property type="entry name" value="Formyl transferase, C-terminal domain"/>
    <property type="match status" value="1"/>
</dbReference>
<comment type="similarity">
    <text evidence="2 8">Belongs to the Fmt family.</text>
</comment>
<dbReference type="GO" id="GO:0004479">
    <property type="term" value="F:methionyl-tRNA formyltransferase activity"/>
    <property type="evidence" value="ECO:0007669"/>
    <property type="project" value="UniProtKB-UniRule"/>
</dbReference>
<protein>
    <recommendedName>
        <fullName evidence="4 8">Methionyl-tRNA formyltransferase</fullName>
        <ecNumber evidence="3 8">2.1.2.9</ecNumber>
    </recommendedName>
</protein>
<feature type="domain" description="Formyl transferase N-terminal" evidence="9">
    <location>
        <begin position="4"/>
        <end position="172"/>
    </location>
</feature>
<dbReference type="AlphaFoldDB" id="A0A351TZM1"/>
<dbReference type="CDD" id="cd08704">
    <property type="entry name" value="Met_tRNA_FMT_C"/>
    <property type="match status" value="1"/>
</dbReference>
<dbReference type="InterPro" id="IPR037022">
    <property type="entry name" value="Formyl_trans_C_sf"/>
</dbReference>
<sequence>MNVVFFGSSSFSVPILESIASFVSCVVTKKGKPKGRGYLLEDSEVKRAATALRLPVVEIESFKDQAAGEIEAYKPSLFVVASFGLIIPRWALEIPSIGPVNVHPSLLPKYRGPSPIQWALWNGDKETGITFIRMNEKMDAGNILYQETMTIEPDDTLVTLSDRLSRRSAKILSGFIQDVRVHGLGEGTPQKHEEATFTPIIAKEMGKIDWTRGAAEIERQIRALVAWPTAYTFLDGLLIKIFDGAAEQGDRGRELRPGTITDVHKNGMDVWTGTGVLTVREVQLQNRKRMKAYDFARGYRGLAGKILGEP</sequence>
<evidence type="ECO:0000256" key="8">
    <source>
        <dbReference type="HAMAP-Rule" id="MF_00182"/>
    </source>
</evidence>
<evidence type="ECO:0000256" key="1">
    <source>
        <dbReference type="ARBA" id="ARBA00002606"/>
    </source>
</evidence>
<evidence type="ECO:0000256" key="4">
    <source>
        <dbReference type="ARBA" id="ARBA00016014"/>
    </source>
</evidence>
<dbReference type="STRING" id="909663.GCA_000512235_02227"/>
<comment type="catalytic activity">
    <reaction evidence="7 8">
        <text>L-methionyl-tRNA(fMet) + (6R)-10-formyltetrahydrofolate = N-formyl-L-methionyl-tRNA(fMet) + (6S)-5,6,7,8-tetrahydrofolate + H(+)</text>
        <dbReference type="Rhea" id="RHEA:24380"/>
        <dbReference type="Rhea" id="RHEA-COMP:9952"/>
        <dbReference type="Rhea" id="RHEA-COMP:9953"/>
        <dbReference type="ChEBI" id="CHEBI:15378"/>
        <dbReference type="ChEBI" id="CHEBI:57453"/>
        <dbReference type="ChEBI" id="CHEBI:78530"/>
        <dbReference type="ChEBI" id="CHEBI:78844"/>
        <dbReference type="ChEBI" id="CHEBI:195366"/>
        <dbReference type="EC" id="2.1.2.9"/>
    </reaction>
</comment>
<dbReference type="InterPro" id="IPR041711">
    <property type="entry name" value="Met-tRNA-FMT_N"/>
</dbReference>
<dbReference type="InterPro" id="IPR002376">
    <property type="entry name" value="Formyl_transf_N"/>
</dbReference>
<comment type="function">
    <text evidence="1 8">Attaches a formyl group to the free amino group of methionyl-tRNA(fMet). The formyl group appears to play a dual role in the initiator identity of N-formylmethionyl-tRNA by promoting its recognition by IF2 and preventing the misappropriation of this tRNA by the elongation apparatus.</text>
</comment>
<dbReference type="EC" id="2.1.2.9" evidence="3 8"/>
<dbReference type="CDD" id="cd08646">
    <property type="entry name" value="FMT_core_Met-tRNA-FMT_N"/>
    <property type="match status" value="1"/>
</dbReference>
<keyword evidence="5 8" id="KW-0808">Transferase</keyword>
<feature type="binding site" evidence="8">
    <location>
        <begin position="105"/>
        <end position="108"/>
    </location>
    <ligand>
        <name>(6S)-5,6,7,8-tetrahydrofolate</name>
        <dbReference type="ChEBI" id="CHEBI:57453"/>
    </ligand>
</feature>
<dbReference type="InterPro" id="IPR005793">
    <property type="entry name" value="Formyl_trans_C"/>
</dbReference>
<dbReference type="HAMAP" id="MF_00182">
    <property type="entry name" value="Formyl_trans"/>
    <property type="match status" value="1"/>
</dbReference>
<dbReference type="InterPro" id="IPR036477">
    <property type="entry name" value="Formyl_transf_N_sf"/>
</dbReference>
<organism evidence="11 12">
    <name type="scientific">Syntrophorhabdus aromaticivorans</name>
    <dbReference type="NCBI Taxonomy" id="328301"/>
    <lineage>
        <taxon>Bacteria</taxon>
        <taxon>Pseudomonadati</taxon>
        <taxon>Thermodesulfobacteriota</taxon>
        <taxon>Syntrophorhabdia</taxon>
        <taxon>Syntrophorhabdales</taxon>
        <taxon>Syntrophorhabdaceae</taxon>
        <taxon>Syntrophorhabdus</taxon>
    </lineage>
</organism>
<dbReference type="SUPFAM" id="SSF53328">
    <property type="entry name" value="Formyltransferase"/>
    <property type="match status" value="1"/>
</dbReference>
<accession>A0A351TZM1</accession>
<dbReference type="PANTHER" id="PTHR11138:SF5">
    <property type="entry name" value="METHIONYL-TRNA FORMYLTRANSFERASE, MITOCHONDRIAL"/>
    <property type="match status" value="1"/>
</dbReference>
<dbReference type="InterPro" id="IPR011034">
    <property type="entry name" value="Formyl_transferase-like_C_sf"/>
</dbReference>
<keyword evidence="6 8" id="KW-0648">Protein biosynthesis</keyword>
<evidence type="ECO:0000256" key="5">
    <source>
        <dbReference type="ARBA" id="ARBA00022679"/>
    </source>
</evidence>
<dbReference type="EMBL" id="JAAYEE010000134">
    <property type="protein sequence ID" value="NLW35461.1"/>
    <property type="molecule type" value="Genomic_DNA"/>
</dbReference>
<dbReference type="SUPFAM" id="SSF50486">
    <property type="entry name" value="FMT C-terminal domain-like"/>
    <property type="match status" value="1"/>
</dbReference>
<dbReference type="GO" id="GO:0005829">
    <property type="term" value="C:cytosol"/>
    <property type="evidence" value="ECO:0007669"/>
    <property type="project" value="TreeGrafter"/>
</dbReference>
<comment type="caution">
    <text evidence="11">The sequence shown here is derived from an EMBL/GenBank/DDBJ whole genome shotgun (WGS) entry which is preliminary data.</text>
</comment>
<evidence type="ECO:0000256" key="3">
    <source>
        <dbReference type="ARBA" id="ARBA00012261"/>
    </source>
</evidence>
<evidence type="ECO:0000259" key="10">
    <source>
        <dbReference type="Pfam" id="PF02911"/>
    </source>
</evidence>
<evidence type="ECO:0000313" key="11">
    <source>
        <dbReference type="EMBL" id="NLW35461.1"/>
    </source>
</evidence>
<reference evidence="11" key="1">
    <citation type="journal article" date="2020" name="Biotechnol. Biofuels">
        <title>New insights from the biogas microbiome by comprehensive genome-resolved metagenomics of nearly 1600 species originating from multiple anaerobic digesters.</title>
        <authorList>
            <person name="Campanaro S."/>
            <person name="Treu L."/>
            <person name="Rodriguez-R L.M."/>
            <person name="Kovalovszki A."/>
            <person name="Ziels R.M."/>
            <person name="Maus I."/>
            <person name="Zhu X."/>
            <person name="Kougias P.G."/>
            <person name="Basile A."/>
            <person name="Luo G."/>
            <person name="Schluter A."/>
            <person name="Konstantinidis K.T."/>
            <person name="Angelidaki I."/>
        </authorList>
    </citation>
    <scope>NUCLEOTIDE SEQUENCE</scope>
    <source>
        <strain evidence="11">AS06rmzACSIP_7</strain>
    </source>
</reference>
<reference evidence="11" key="2">
    <citation type="submission" date="2020-01" db="EMBL/GenBank/DDBJ databases">
        <authorList>
            <person name="Campanaro S."/>
        </authorList>
    </citation>
    <scope>NUCLEOTIDE SEQUENCE</scope>
    <source>
        <strain evidence="11">AS06rmzACSIP_7</strain>
    </source>
</reference>
<dbReference type="Proteomes" id="UP000777265">
    <property type="component" value="Unassembled WGS sequence"/>
</dbReference>
<name>A0A351TZM1_9BACT</name>
<proteinExistence type="inferred from homology"/>
<evidence type="ECO:0000313" key="12">
    <source>
        <dbReference type="Proteomes" id="UP000777265"/>
    </source>
</evidence>
<evidence type="ECO:0000256" key="6">
    <source>
        <dbReference type="ARBA" id="ARBA00022917"/>
    </source>
</evidence>
<dbReference type="PANTHER" id="PTHR11138">
    <property type="entry name" value="METHIONYL-TRNA FORMYLTRANSFERASE"/>
    <property type="match status" value="1"/>
</dbReference>
<dbReference type="Pfam" id="PF02911">
    <property type="entry name" value="Formyl_trans_C"/>
    <property type="match status" value="1"/>
</dbReference>
<evidence type="ECO:0000256" key="2">
    <source>
        <dbReference type="ARBA" id="ARBA00010699"/>
    </source>
</evidence>
<evidence type="ECO:0000256" key="7">
    <source>
        <dbReference type="ARBA" id="ARBA00048558"/>
    </source>
</evidence>
<dbReference type="Pfam" id="PF00551">
    <property type="entry name" value="Formyl_trans_N"/>
    <property type="match status" value="1"/>
</dbReference>
<dbReference type="InterPro" id="IPR044135">
    <property type="entry name" value="Met-tRNA-FMT_C"/>
</dbReference>
<gene>
    <name evidence="8" type="primary">fmt</name>
    <name evidence="11" type="ORF">GXY80_08275</name>
</gene>
<evidence type="ECO:0000259" key="9">
    <source>
        <dbReference type="Pfam" id="PF00551"/>
    </source>
</evidence>
<dbReference type="Gene3D" id="3.40.50.170">
    <property type="entry name" value="Formyl transferase, N-terminal domain"/>
    <property type="match status" value="1"/>
</dbReference>